<comment type="function">
    <text evidence="2">Removal of H(2)O(2), oxidation of toxic reductants, biosynthesis and degradation of lignin, suberization, auxin catabolism, response to environmental stresses such as wounding, pathogen attack and oxidative stress. These functions might be dependent on each isozyme/isoform in each plant tissue.</text>
</comment>
<feature type="binding site" evidence="15">
    <location>
        <position position="66"/>
    </location>
    <ligand>
        <name>Ca(2+)</name>
        <dbReference type="ChEBI" id="CHEBI:29108"/>
        <label>1</label>
    </ligand>
</feature>
<dbReference type="AlphaFoldDB" id="A0AAD3Y6I8"/>
<dbReference type="Pfam" id="PF00141">
    <property type="entry name" value="peroxidase"/>
    <property type="match status" value="1"/>
</dbReference>
<dbReference type="CDD" id="cd00693">
    <property type="entry name" value="secretory_peroxidase"/>
    <property type="match status" value="1"/>
</dbReference>
<dbReference type="InterPro" id="IPR000823">
    <property type="entry name" value="Peroxidase_pln"/>
</dbReference>
<comment type="caution">
    <text evidence="20">The sequence shown here is derived from an EMBL/GenBank/DDBJ whole genome shotgun (WGS) entry which is preliminary data.</text>
</comment>
<feature type="active site" description="Proton acceptor" evidence="13">
    <location>
        <position position="65"/>
    </location>
</feature>
<protein>
    <recommendedName>
        <fullName evidence="4 18">Peroxidase</fullName>
        <ecNumber evidence="4 18">1.11.1.7</ecNumber>
    </recommendedName>
</protein>
<evidence type="ECO:0000256" key="8">
    <source>
        <dbReference type="ARBA" id="ARBA00022723"/>
    </source>
</evidence>
<evidence type="ECO:0000313" key="21">
    <source>
        <dbReference type="Proteomes" id="UP001279734"/>
    </source>
</evidence>
<dbReference type="PRINTS" id="PR00458">
    <property type="entry name" value="PEROXIDASE"/>
</dbReference>
<dbReference type="InterPro" id="IPR033905">
    <property type="entry name" value="Secretory_peroxidase"/>
</dbReference>
<feature type="binding site" evidence="15">
    <location>
        <position position="73"/>
    </location>
    <ligand>
        <name>Ca(2+)</name>
        <dbReference type="ChEBI" id="CHEBI:29108"/>
        <label>1</label>
    </ligand>
</feature>
<keyword evidence="12 18" id="KW-0376">Hydrogen peroxide</keyword>
<evidence type="ECO:0000313" key="20">
    <source>
        <dbReference type="EMBL" id="GMH31123.1"/>
    </source>
</evidence>
<dbReference type="InterPro" id="IPR002016">
    <property type="entry name" value="Haem_peroxidase"/>
</dbReference>
<evidence type="ECO:0000256" key="10">
    <source>
        <dbReference type="ARBA" id="ARBA00023004"/>
    </source>
</evidence>
<dbReference type="PRINTS" id="PR00461">
    <property type="entry name" value="PLPEROXIDASE"/>
</dbReference>
<dbReference type="GO" id="GO:0006979">
    <property type="term" value="P:response to oxidative stress"/>
    <property type="evidence" value="ECO:0007669"/>
    <property type="project" value="UniProtKB-UniRule"/>
</dbReference>
<reference evidence="20" key="1">
    <citation type="submission" date="2023-05" db="EMBL/GenBank/DDBJ databases">
        <title>Nepenthes gracilis genome sequencing.</title>
        <authorList>
            <person name="Fukushima K."/>
        </authorList>
    </citation>
    <scope>NUCLEOTIDE SEQUENCE</scope>
    <source>
        <strain evidence="20">SING2019-196</strain>
    </source>
</reference>
<feature type="site" description="Transition state stabilizer" evidence="16">
    <location>
        <position position="61"/>
    </location>
</feature>
<feature type="chain" id="PRO_5041780429" description="Peroxidase" evidence="18">
    <location>
        <begin position="19"/>
        <end position="339"/>
    </location>
</feature>
<evidence type="ECO:0000256" key="3">
    <source>
        <dbReference type="ARBA" id="ARBA00006873"/>
    </source>
</evidence>
<name>A0AAD3Y6I8_NEPGR</name>
<evidence type="ECO:0000256" key="2">
    <source>
        <dbReference type="ARBA" id="ARBA00002322"/>
    </source>
</evidence>
<comment type="subcellular location">
    <subcellularLocation>
        <location evidence="18">Secreted</location>
    </subcellularLocation>
</comment>
<evidence type="ECO:0000256" key="17">
    <source>
        <dbReference type="PIRSR" id="PIRSR600823-5"/>
    </source>
</evidence>
<dbReference type="PANTHER" id="PTHR31517:SF84">
    <property type="entry name" value="PEROXIDASE"/>
    <property type="match status" value="1"/>
</dbReference>
<evidence type="ECO:0000256" key="6">
    <source>
        <dbReference type="ARBA" id="ARBA00022559"/>
    </source>
</evidence>
<feature type="domain" description="Plant heme peroxidase family profile" evidence="19">
    <location>
        <begin position="24"/>
        <end position="339"/>
    </location>
</feature>
<dbReference type="Proteomes" id="UP001279734">
    <property type="component" value="Unassembled WGS sequence"/>
</dbReference>
<feature type="binding site" description="axial binding residue" evidence="15">
    <location>
        <position position="191"/>
    </location>
    <ligand>
        <name>heme b</name>
        <dbReference type="ChEBI" id="CHEBI:60344"/>
    </ligand>
    <ligandPart>
        <name>Fe</name>
        <dbReference type="ChEBI" id="CHEBI:18248"/>
    </ligandPart>
</feature>
<dbReference type="GO" id="GO:0140825">
    <property type="term" value="F:lactoperoxidase activity"/>
    <property type="evidence" value="ECO:0007669"/>
    <property type="project" value="UniProtKB-EC"/>
</dbReference>
<feature type="signal peptide" evidence="18">
    <location>
        <begin position="1"/>
        <end position="18"/>
    </location>
</feature>
<keyword evidence="15 18" id="KW-0106">Calcium</keyword>
<sequence length="339" mass="37141">MMAMAVALFCIIISSIAASNDGKQLRDEFYGTSCPQAEKIVHDVVRKNEFSNKGVAPGLIRLLFHDCFITGCDASVLLKPSPENQTEMAHPANGDSLRGLEVIDEAKAKVEKHCPGVVSCADILAFAARDAAVLSGNPRYAVPAGRRDGLSSKKEDAGALPASRWTVSQMTEAFANKGLNQEDLVALLGSHSIGISRCFNTIANEDFVNVVPGVRSILDERFERVVKEKYCPELMKGTAPFNIDSELSLSLKSFIWKIERHDDFNWGISFYRNILKGEGLLPSDVGLVADNNTREIVDRFAANATMWASHFRDAMIRLGNLDVLTGEEGEIRKVCGYVN</sequence>
<feature type="disulfide bond" evidence="17">
    <location>
        <begin position="198"/>
        <end position="231"/>
    </location>
</feature>
<dbReference type="EMBL" id="BSYO01000039">
    <property type="protein sequence ID" value="GMH31123.1"/>
    <property type="molecule type" value="Genomic_DNA"/>
</dbReference>
<evidence type="ECO:0000256" key="12">
    <source>
        <dbReference type="ARBA" id="ARBA00023324"/>
    </source>
</evidence>
<feature type="disulfide bond" evidence="17">
    <location>
        <begin position="34"/>
        <end position="114"/>
    </location>
</feature>
<evidence type="ECO:0000256" key="7">
    <source>
        <dbReference type="ARBA" id="ARBA00022617"/>
    </source>
</evidence>
<keyword evidence="7 18" id="KW-0349">Heme</keyword>
<evidence type="ECO:0000256" key="13">
    <source>
        <dbReference type="PIRSR" id="PIRSR600823-1"/>
    </source>
</evidence>
<evidence type="ECO:0000256" key="15">
    <source>
        <dbReference type="PIRSR" id="PIRSR600823-3"/>
    </source>
</evidence>
<feature type="binding site" evidence="15">
    <location>
        <position position="75"/>
    </location>
    <ligand>
        <name>Ca(2+)</name>
        <dbReference type="ChEBI" id="CHEBI:29108"/>
        <label>1</label>
    </ligand>
</feature>
<feature type="binding site" evidence="14">
    <location>
        <position position="161"/>
    </location>
    <ligand>
        <name>substrate</name>
    </ligand>
</feature>
<evidence type="ECO:0000256" key="11">
    <source>
        <dbReference type="ARBA" id="ARBA00023157"/>
    </source>
</evidence>
<keyword evidence="18" id="KW-0732">Signal</keyword>
<feature type="disulfide bond" evidence="17">
    <location>
        <begin position="120"/>
        <end position="335"/>
    </location>
</feature>
<keyword evidence="10 15" id="KW-0408">Iron</keyword>
<dbReference type="PROSITE" id="PS00435">
    <property type="entry name" value="PEROXIDASE_1"/>
    <property type="match status" value="1"/>
</dbReference>
<dbReference type="Gene3D" id="1.10.520.10">
    <property type="match status" value="1"/>
</dbReference>
<feature type="disulfide bond" evidence="17">
    <location>
        <begin position="67"/>
        <end position="72"/>
    </location>
</feature>
<dbReference type="GO" id="GO:0020037">
    <property type="term" value="F:heme binding"/>
    <property type="evidence" value="ECO:0007669"/>
    <property type="project" value="UniProtKB-UniRule"/>
</dbReference>
<dbReference type="FunFam" id="1.10.520.10:FF:000008">
    <property type="entry name" value="Peroxidase"/>
    <property type="match status" value="1"/>
</dbReference>
<evidence type="ECO:0000256" key="14">
    <source>
        <dbReference type="PIRSR" id="PIRSR600823-2"/>
    </source>
</evidence>
<dbReference type="Gene3D" id="1.10.420.10">
    <property type="entry name" value="Peroxidase, domain 2"/>
    <property type="match status" value="1"/>
</dbReference>
<evidence type="ECO:0000256" key="18">
    <source>
        <dbReference type="RuleBase" id="RU362060"/>
    </source>
</evidence>
<dbReference type="GO" id="GO:0046872">
    <property type="term" value="F:metal ion binding"/>
    <property type="evidence" value="ECO:0007669"/>
    <property type="project" value="UniProtKB-UniRule"/>
</dbReference>
<organism evidence="20 21">
    <name type="scientific">Nepenthes gracilis</name>
    <name type="common">Slender pitcher plant</name>
    <dbReference type="NCBI Taxonomy" id="150966"/>
    <lineage>
        <taxon>Eukaryota</taxon>
        <taxon>Viridiplantae</taxon>
        <taxon>Streptophyta</taxon>
        <taxon>Embryophyta</taxon>
        <taxon>Tracheophyta</taxon>
        <taxon>Spermatophyta</taxon>
        <taxon>Magnoliopsida</taxon>
        <taxon>eudicotyledons</taxon>
        <taxon>Gunneridae</taxon>
        <taxon>Pentapetalae</taxon>
        <taxon>Caryophyllales</taxon>
        <taxon>Nepenthaceae</taxon>
        <taxon>Nepenthes</taxon>
    </lineage>
</organism>
<accession>A0AAD3Y6I8</accession>
<keyword evidence="21" id="KW-1185">Reference proteome</keyword>
<feature type="binding site" evidence="15">
    <location>
        <position position="244"/>
    </location>
    <ligand>
        <name>Ca(2+)</name>
        <dbReference type="ChEBI" id="CHEBI:29108"/>
        <label>2</label>
    </ligand>
</feature>
<evidence type="ECO:0000259" key="19">
    <source>
        <dbReference type="PROSITE" id="PS50873"/>
    </source>
</evidence>
<evidence type="ECO:0000256" key="5">
    <source>
        <dbReference type="ARBA" id="ARBA00022525"/>
    </source>
</evidence>
<dbReference type="PANTHER" id="PTHR31517">
    <property type="match status" value="1"/>
</dbReference>
<comment type="cofactor">
    <cofactor evidence="15 18">
        <name>heme b</name>
        <dbReference type="ChEBI" id="CHEBI:60344"/>
    </cofactor>
    <text evidence="15 18">Binds 1 heme b (iron(II)-protoporphyrin IX) group per subunit.</text>
</comment>
<feature type="binding site" evidence="15">
    <location>
        <position position="87"/>
    </location>
    <ligand>
        <name>Ca(2+)</name>
        <dbReference type="ChEBI" id="CHEBI:29108"/>
        <label>1</label>
    </ligand>
</feature>
<keyword evidence="11 17" id="KW-1015">Disulfide bond</keyword>
<comment type="cofactor">
    <cofactor evidence="15 18">
        <name>Ca(2+)</name>
        <dbReference type="ChEBI" id="CHEBI:29108"/>
    </cofactor>
    <text evidence="15 18">Binds 2 calcium ions per subunit.</text>
</comment>
<dbReference type="InterPro" id="IPR019794">
    <property type="entry name" value="Peroxidases_AS"/>
</dbReference>
<keyword evidence="8 15" id="KW-0479">Metal-binding</keyword>
<evidence type="ECO:0000256" key="4">
    <source>
        <dbReference type="ARBA" id="ARBA00012313"/>
    </source>
</evidence>
<comment type="similarity">
    <text evidence="3">Belongs to the peroxidase family. Ascorbate peroxidase subfamily.</text>
</comment>
<evidence type="ECO:0000256" key="1">
    <source>
        <dbReference type="ARBA" id="ARBA00000189"/>
    </source>
</evidence>
<dbReference type="EC" id="1.11.1.7" evidence="4 18"/>
<dbReference type="SUPFAM" id="SSF48113">
    <property type="entry name" value="Heme-dependent peroxidases"/>
    <property type="match status" value="1"/>
</dbReference>
<comment type="similarity">
    <text evidence="18">Belongs to the peroxidase family. Classical plant (class III) peroxidase subfamily.</text>
</comment>
<proteinExistence type="inferred from homology"/>
<evidence type="ECO:0000256" key="16">
    <source>
        <dbReference type="PIRSR" id="PIRSR600823-4"/>
    </source>
</evidence>
<dbReference type="PROSITE" id="PS50873">
    <property type="entry name" value="PEROXIDASE_4"/>
    <property type="match status" value="1"/>
</dbReference>
<dbReference type="GO" id="GO:0042744">
    <property type="term" value="P:hydrogen peroxide catabolic process"/>
    <property type="evidence" value="ECO:0007669"/>
    <property type="project" value="UniProtKB-KW"/>
</dbReference>
<dbReference type="InterPro" id="IPR019793">
    <property type="entry name" value="Peroxidases_heam-ligand_BS"/>
</dbReference>
<keyword evidence="5 18" id="KW-0964">Secreted</keyword>
<keyword evidence="6 18" id="KW-0575">Peroxidase</keyword>
<dbReference type="PROSITE" id="PS00436">
    <property type="entry name" value="PEROXIDASE_2"/>
    <property type="match status" value="1"/>
</dbReference>
<evidence type="ECO:0000256" key="9">
    <source>
        <dbReference type="ARBA" id="ARBA00023002"/>
    </source>
</evidence>
<gene>
    <name evidence="20" type="ORF">Nepgr_032966</name>
</gene>
<dbReference type="GO" id="GO:0005576">
    <property type="term" value="C:extracellular region"/>
    <property type="evidence" value="ECO:0007669"/>
    <property type="project" value="UniProtKB-SubCell"/>
</dbReference>
<comment type="catalytic activity">
    <reaction evidence="1 18">
        <text>2 a phenolic donor + H2O2 = 2 a phenolic radical donor + 2 H2O</text>
        <dbReference type="Rhea" id="RHEA:56136"/>
        <dbReference type="ChEBI" id="CHEBI:15377"/>
        <dbReference type="ChEBI" id="CHEBI:16240"/>
        <dbReference type="ChEBI" id="CHEBI:139520"/>
        <dbReference type="ChEBI" id="CHEBI:139521"/>
        <dbReference type="EC" id="1.11.1.7"/>
    </reaction>
</comment>
<feature type="binding site" evidence="15">
    <location>
        <position position="71"/>
    </location>
    <ligand>
        <name>Ca(2+)</name>
        <dbReference type="ChEBI" id="CHEBI:29108"/>
        <label>1</label>
    </ligand>
</feature>
<keyword evidence="9 18" id="KW-0560">Oxidoreductase</keyword>
<dbReference type="InterPro" id="IPR010255">
    <property type="entry name" value="Haem_peroxidase_sf"/>
</dbReference>